<feature type="region of interest" description="Disordered" evidence="1">
    <location>
        <begin position="1"/>
        <end position="129"/>
    </location>
</feature>
<feature type="compositionally biased region" description="Basic and acidic residues" evidence="1">
    <location>
        <begin position="597"/>
        <end position="615"/>
    </location>
</feature>
<reference evidence="2 3" key="1">
    <citation type="submission" date="2015-04" db="EMBL/GenBank/DDBJ databases">
        <authorList>
            <person name="Heijne W.H."/>
            <person name="Fedorova N.D."/>
            <person name="Nierman W.C."/>
            <person name="Vollebregt A.W."/>
            <person name="Zhao Z."/>
            <person name="Wu L."/>
            <person name="Kumar M."/>
            <person name="Stam H."/>
            <person name="van den Berg M.A."/>
            <person name="Pel H.J."/>
        </authorList>
    </citation>
    <scope>NUCLEOTIDE SEQUENCE [LARGE SCALE GENOMIC DNA]</scope>
    <source>
        <strain evidence="2 3">CBS 393.64</strain>
    </source>
</reference>
<feature type="compositionally biased region" description="Low complexity" evidence="1">
    <location>
        <begin position="94"/>
        <end position="129"/>
    </location>
</feature>
<comment type="caution">
    <text evidence="2">The sequence shown here is derived from an EMBL/GenBank/DDBJ whole genome shotgun (WGS) entry which is preliminary data.</text>
</comment>
<evidence type="ECO:0000256" key="1">
    <source>
        <dbReference type="SAM" id="MobiDB-lite"/>
    </source>
</evidence>
<accession>A0A0F4Z4N8</accession>
<feature type="region of interest" description="Disordered" evidence="1">
    <location>
        <begin position="531"/>
        <end position="555"/>
    </location>
</feature>
<evidence type="ECO:0000313" key="3">
    <source>
        <dbReference type="Proteomes" id="UP000053958"/>
    </source>
</evidence>
<organism evidence="2 3">
    <name type="scientific">Rasamsonia emersonii (strain ATCC 16479 / CBS 393.64 / IMI 116815)</name>
    <dbReference type="NCBI Taxonomy" id="1408163"/>
    <lineage>
        <taxon>Eukaryota</taxon>
        <taxon>Fungi</taxon>
        <taxon>Dikarya</taxon>
        <taxon>Ascomycota</taxon>
        <taxon>Pezizomycotina</taxon>
        <taxon>Eurotiomycetes</taxon>
        <taxon>Eurotiomycetidae</taxon>
        <taxon>Eurotiales</taxon>
        <taxon>Trichocomaceae</taxon>
        <taxon>Rasamsonia</taxon>
    </lineage>
</organism>
<feature type="region of interest" description="Disordered" evidence="1">
    <location>
        <begin position="589"/>
        <end position="615"/>
    </location>
</feature>
<dbReference type="OrthoDB" id="276388at2759"/>
<dbReference type="Proteomes" id="UP000053958">
    <property type="component" value="Unassembled WGS sequence"/>
</dbReference>
<dbReference type="RefSeq" id="XP_013332111.1">
    <property type="nucleotide sequence ID" value="XM_013476657.1"/>
</dbReference>
<feature type="compositionally biased region" description="Low complexity" evidence="1">
    <location>
        <begin position="531"/>
        <end position="548"/>
    </location>
</feature>
<dbReference type="AlphaFoldDB" id="A0A0F4Z4N8"/>
<sequence>MASPPPVGSSCPGRPPDHGGKPFQIRRKPVAAAQPAAQQEISGQEVGVVKTSPAELAEKKRPSQEAPSTGALERPDVSLQTSLPPRIADGPVYASPASASTNTSLTNTPSPAGVSSSSKTESSSGTSQSSAASYVQKAYREARHFVGGLIQHPTESTKHYTILRHSHGIVFYQGSYTFLAVSIFADTPLPADRTLWMQSKGWTGKTGMRARALLGLTDSWINVTPTTPIRPDQVKPSDERAWQRDISRFRKKGPQPMRERHQLRETAIVRIPVEAGDGYFQLVLCQGEKKKVLCYSPVFRVISTSSDPSSLRGASLSTLPLELGAYIASTYATNTVQSLIAPVTQTVQNVLQPYLPSWKTQQALSTAYSVSGMEDRVGSTIEDANSRLDQVREQAFTRAGGEEVDLEAGPAPPYPIDFVGRVEEPIQTECFAPRMKVGGVPAHVSQRLYGHYFGWARLLPEQRGAAAAQPGPWQQSVISATSAVAEATAPNVRSDQAFKTKVSIRFIDDVDVEIQPRSRIEVRVMGFVRSPQASSASPSPSPSGSTSSLQKGIAKTGAGDDAAAAAAAEERMLLEAYDASLAQSTLDHPAWAPDAPVARKNEKDSERVADSEKQGILDRTKDRYAQALISGQRAIDRVPLHKLGVRMGTHELKDKMVPVSGFYIPR</sequence>
<name>A0A0F4Z4N8_RASE3</name>
<dbReference type="STRING" id="1408163.A0A0F4Z4N8"/>
<proteinExistence type="predicted"/>
<evidence type="ECO:0000313" key="2">
    <source>
        <dbReference type="EMBL" id="KKA25499.1"/>
    </source>
</evidence>
<keyword evidence="3" id="KW-1185">Reference proteome</keyword>
<protein>
    <submittedName>
        <fullName evidence="2">LipA and NB-ARC domain protein</fullName>
    </submittedName>
</protein>
<dbReference type="EMBL" id="LASV01000019">
    <property type="protein sequence ID" value="KKA25499.1"/>
    <property type="molecule type" value="Genomic_DNA"/>
</dbReference>
<dbReference type="GeneID" id="25312507"/>
<gene>
    <name evidence="2" type="ORF">T310_0453</name>
</gene>